<protein>
    <submittedName>
        <fullName evidence="2">Uncharacterized protein</fullName>
    </submittedName>
</protein>
<dbReference type="AlphaFoldDB" id="A0ABD2NVB3"/>
<dbReference type="PANTHER" id="PTHR15605">
    <property type="entry name" value="KINESIN-ASSOCIATED PROTEINS"/>
    <property type="match status" value="1"/>
</dbReference>
<sequence>MDPEDARFMKTDRRPGTIDVHPNLNAIVLNYEIEVSIVGARDIVLHSEKKNLKKTIELPMLNSRTDCLLLAKEVVNQCDLIHYSRVSEVEQTIFYLKKRKLSHGVSRDNKDEKNNKNAPLLKK</sequence>
<feature type="region of interest" description="Disordered" evidence="1">
    <location>
        <begin position="102"/>
        <end position="123"/>
    </location>
</feature>
<evidence type="ECO:0000256" key="1">
    <source>
        <dbReference type="SAM" id="MobiDB-lite"/>
    </source>
</evidence>
<dbReference type="PANTHER" id="PTHR15605:SF2">
    <property type="entry name" value="KINESIN-ASSOCIATED PROTEIN 3"/>
    <property type="match status" value="1"/>
</dbReference>
<accession>A0ABD2NVB3</accession>
<gene>
    <name evidence="2" type="ORF">HHI36_005671</name>
</gene>
<dbReference type="Pfam" id="PF05804">
    <property type="entry name" value="KAP"/>
    <property type="match status" value="1"/>
</dbReference>
<dbReference type="Proteomes" id="UP001516400">
    <property type="component" value="Unassembled WGS sequence"/>
</dbReference>
<reference evidence="2 3" key="1">
    <citation type="journal article" date="2021" name="BMC Biol.">
        <title>Horizontally acquired antibacterial genes associated with adaptive radiation of ladybird beetles.</title>
        <authorList>
            <person name="Li H.S."/>
            <person name="Tang X.F."/>
            <person name="Huang Y.H."/>
            <person name="Xu Z.Y."/>
            <person name="Chen M.L."/>
            <person name="Du X.Y."/>
            <person name="Qiu B.Y."/>
            <person name="Chen P.T."/>
            <person name="Zhang W."/>
            <person name="Slipinski A."/>
            <person name="Escalona H.E."/>
            <person name="Waterhouse R.M."/>
            <person name="Zwick A."/>
            <person name="Pang H."/>
        </authorList>
    </citation>
    <scope>NUCLEOTIDE SEQUENCE [LARGE SCALE GENOMIC DNA]</scope>
    <source>
        <strain evidence="2">SYSU2018</strain>
    </source>
</reference>
<evidence type="ECO:0000313" key="2">
    <source>
        <dbReference type="EMBL" id="KAL3282488.1"/>
    </source>
</evidence>
<organism evidence="2 3">
    <name type="scientific">Cryptolaemus montrouzieri</name>
    <dbReference type="NCBI Taxonomy" id="559131"/>
    <lineage>
        <taxon>Eukaryota</taxon>
        <taxon>Metazoa</taxon>
        <taxon>Ecdysozoa</taxon>
        <taxon>Arthropoda</taxon>
        <taxon>Hexapoda</taxon>
        <taxon>Insecta</taxon>
        <taxon>Pterygota</taxon>
        <taxon>Neoptera</taxon>
        <taxon>Endopterygota</taxon>
        <taxon>Coleoptera</taxon>
        <taxon>Polyphaga</taxon>
        <taxon>Cucujiformia</taxon>
        <taxon>Coccinelloidea</taxon>
        <taxon>Coccinellidae</taxon>
        <taxon>Scymninae</taxon>
        <taxon>Scymnini</taxon>
        <taxon>Cryptolaemus</taxon>
    </lineage>
</organism>
<evidence type="ECO:0000313" key="3">
    <source>
        <dbReference type="Proteomes" id="UP001516400"/>
    </source>
</evidence>
<dbReference type="InterPro" id="IPR008658">
    <property type="entry name" value="KAP3"/>
</dbReference>
<dbReference type="EMBL" id="JABFTP020000144">
    <property type="protein sequence ID" value="KAL3282488.1"/>
    <property type="molecule type" value="Genomic_DNA"/>
</dbReference>
<keyword evidence="3" id="KW-1185">Reference proteome</keyword>
<name>A0ABD2NVB3_9CUCU</name>
<comment type="caution">
    <text evidence="2">The sequence shown here is derived from an EMBL/GenBank/DDBJ whole genome shotgun (WGS) entry which is preliminary data.</text>
</comment>
<proteinExistence type="predicted"/>
<feature type="compositionally biased region" description="Basic and acidic residues" evidence="1">
    <location>
        <begin position="105"/>
        <end position="115"/>
    </location>
</feature>